<accession>A0ABS4EDJ3</accession>
<evidence type="ECO:0000256" key="2">
    <source>
        <dbReference type="ARBA" id="ARBA00022801"/>
    </source>
</evidence>
<dbReference type="Gene3D" id="3.40.50.300">
    <property type="entry name" value="P-loop containing nucleotide triphosphate hydrolases"/>
    <property type="match status" value="1"/>
</dbReference>
<dbReference type="InterPro" id="IPR003495">
    <property type="entry name" value="CobW/HypB/UreG_nucleotide-bd"/>
</dbReference>
<gene>
    <name evidence="8" type="ORF">J2Z43_002408</name>
</gene>
<dbReference type="InterPro" id="IPR011629">
    <property type="entry name" value="CobW-like_C"/>
</dbReference>
<dbReference type="InterPro" id="IPR051316">
    <property type="entry name" value="Zinc-reg_GTPase_activator"/>
</dbReference>
<protein>
    <submittedName>
        <fullName evidence="8">G3E family GTPase</fullName>
    </submittedName>
</protein>
<dbReference type="SUPFAM" id="SSF90002">
    <property type="entry name" value="Hypothetical protein YjiA, C-terminal domain"/>
    <property type="match status" value="1"/>
</dbReference>
<sequence>MNREVYVISGFLGSGKTTLIQKLLRESFKGQNIALIENDFGEVSVDAALLKDNGFQVKELNSGCICCTLSGDFVKSLYEIIDQYRPDKIIIEPSGVSKLSDVTEACKDPSICDSIKITKKITVVDANRCEIYLENFGDFFEDQVKNADIIIFSRYEENNKKSKSALSIIKKLNTKADIFTNSWDDIQFEDILSSTEFNDFIDFYEDIQKCNLYEDCNSDPHNNCSHHGGDEYCCCSRIHNANDVFDTITIYFENNVKCKEIIEKINEIEKFNYGTVLRAKGILKEKYRFVNFQYLPGEVKLEESAVRENFLSIIGENLDRQKLKDLFNEKI</sequence>
<comment type="catalytic activity">
    <reaction evidence="5">
        <text>GTP + H2O = GDP + phosphate + H(+)</text>
        <dbReference type="Rhea" id="RHEA:19669"/>
        <dbReference type="ChEBI" id="CHEBI:15377"/>
        <dbReference type="ChEBI" id="CHEBI:15378"/>
        <dbReference type="ChEBI" id="CHEBI:37565"/>
        <dbReference type="ChEBI" id="CHEBI:43474"/>
        <dbReference type="ChEBI" id="CHEBI:58189"/>
    </reaction>
    <physiologicalReaction direction="left-to-right" evidence="5">
        <dbReference type="Rhea" id="RHEA:19670"/>
    </physiologicalReaction>
</comment>
<evidence type="ECO:0000259" key="7">
    <source>
        <dbReference type="Pfam" id="PF07683"/>
    </source>
</evidence>
<evidence type="ECO:0000313" key="8">
    <source>
        <dbReference type="EMBL" id="MBP1856006.1"/>
    </source>
</evidence>
<feature type="domain" description="CobW C-terminal" evidence="7">
    <location>
        <begin position="246"/>
        <end position="328"/>
    </location>
</feature>
<evidence type="ECO:0000256" key="1">
    <source>
        <dbReference type="ARBA" id="ARBA00022741"/>
    </source>
</evidence>
<keyword evidence="9" id="KW-1185">Reference proteome</keyword>
<proteinExistence type="inferred from homology"/>
<comment type="similarity">
    <text evidence="4">Belongs to the SIMIBI class G3E GTPase family. ZNG1 subfamily.</text>
</comment>
<dbReference type="InterPro" id="IPR036627">
    <property type="entry name" value="CobW-likC_sf"/>
</dbReference>
<dbReference type="EMBL" id="JAGGJX010000006">
    <property type="protein sequence ID" value="MBP1856006.1"/>
    <property type="molecule type" value="Genomic_DNA"/>
</dbReference>
<evidence type="ECO:0000259" key="6">
    <source>
        <dbReference type="Pfam" id="PF02492"/>
    </source>
</evidence>
<dbReference type="CDD" id="cd03112">
    <property type="entry name" value="CobW-like"/>
    <property type="match status" value="1"/>
</dbReference>
<keyword evidence="3" id="KW-0143">Chaperone</keyword>
<dbReference type="Pfam" id="PF07683">
    <property type="entry name" value="CobW_C"/>
    <property type="match status" value="1"/>
</dbReference>
<dbReference type="SUPFAM" id="SSF52540">
    <property type="entry name" value="P-loop containing nucleoside triphosphate hydrolases"/>
    <property type="match status" value="1"/>
</dbReference>
<evidence type="ECO:0000256" key="5">
    <source>
        <dbReference type="ARBA" id="ARBA00049117"/>
    </source>
</evidence>
<dbReference type="PANTHER" id="PTHR13748">
    <property type="entry name" value="COBW-RELATED"/>
    <property type="match status" value="1"/>
</dbReference>
<dbReference type="Pfam" id="PF02492">
    <property type="entry name" value="cobW"/>
    <property type="match status" value="1"/>
</dbReference>
<organism evidence="8 9">
    <name type="scientific">Metaclostridioides mangenotii</name>
    <dbReference type="NCBI Taxonomy" id="1540"/>
    <lineage>
        <taxon>Bacteria</taxon>
        <taxon>Bacillati</taxon>
        <taxon>Bacillota</taxon>
        <taxon>Clostridia</taxon>
        <taxon>Peptostreptococcales</taxon>
        <taxon>Peptostreptococcaceae</taxon>
        <taxon>Metaclostridioides</taxon>
    </lineage>
</organism>
<dbReference type="InterPro" id="IPR027417">
    <property type="entry name" value="P-loop_NTPase"/>
</dbReference>
<keyword evidence="2" id="KW-0378">Hydrolase</keyword>
<reference evidence="8 9" key="1">
    <citation type="submission" date="2021-03" db="EMBL/GenBank/DDBJ databases">
        <title>Genomic Encyclopedia of Type Strains, Phase IV (KMG-IV): sequencing the most valuable type-strain genomes for metagenomic binning, comparative biology and taxonomic classification.</title>
        <authorList>
            <person name="Goeker M."/>
        </authorList>
    </citation>
    <scope>NUCLEOTIDE SEQUENCE [LARGE SCALE GENOMIC DNA]</scope>
    <source>
        <strain evidence="8 9">DSM 1289</strain>
    </source>
</reference>
<dbReference type="Gene3D" id="3.30.1220.10">
    <property type="entry name" value="CobW-like, C-terminal domain"/>
    <property type="match status" value="1"/>
</dbReference>
<dbReference type="RefSeq" id="WP_209457383.1">
    <property type="nucleotide sequence ID" value="NZ_BAAACS010000016.1"/>
</dbReference>
<comment type="caution">
    <text evidence="8">The sequence shown here is derived from an EMBL/GenBank/DDBJ whole genome shotgun (WGS) entry which is preliminary data.</text>
</comment>
<keyword evidence="1" id="KW-0547">Nucleotide-binding</keyword>
<evidence type="ECO:0000313" key="9">
    <source>
        <dbReference type="Proteomes" id="UP000767291"/>
    </source>
</evidence>
<feature type="domain" description="CobW/HypB/UreG nucleotide-binding" evidence="6">
    <location>
        <begin position="5"/>
        <end position="179"/>
    </location>
</feature>
<name>A0ABS4EDJ3_9FIRM</name>
<dbReference type="Proteomes" id="UP000767291">
    <property type="component" value="Unassembled WGS sequence"/>
</dbReference>
<evidence type="ECO:0000256" key="3">
    <source>
        <dbReference type="ARBA" id="ARBA00023186"/>
    </source>
</evidence>
<evidence type="ECO:0000256" key="4">
    <source>
        <dbReference type="ARBA" id="ARBA00034320"/>
    </source>
</evidence>
<dbReference type="PANTHER" id="PTHR13748:SF62">
    <property type="entry name" value="COBW DOMAIN-CONTAINING PROTEIN"/>
    <property type="match status" value="1"/>
</dbReference>